<proteinExistence type="predicted"/>
<dbReference type="AlphaFoldDB" id="A0AAV2YYT5"/>
<protein>
    <recommendedName>
        <fullName evidence="1">RNase H type-1 domain-containing protein</fullName>
    </recommendedName>
</protein>
<feature type="domain" description="RNase H type-1" evidence="1">
    <location>
        <begin position="24"/>
        <end position="157"/>
    </location>
</feature>
<sequence>MRALLRRLTPLRQRDFTRSISTPAPGVVWAFADGACRGNPGVGGCGARLVDAHTQQELASACEFLGDHETNNSAEYKGLRLALQLARDHDVQQLVVHMDSELIIRQMLGVYRVKAPQLRLLHQECQQIQHGLATVHFQHIPREQNALADQLANQAIDRRVQIQ</sequence>
<comment type="caution">
    <text evidence="2">The sequence shown here is derived from an EMBL/GenBank/DDBJ whole genome shotgun (WGS) entry which is preliminary data.</text>
</comment>
<dbReference type="Proteomes" id="UP001146120">
    <property type="component" value="Unassembled WGS sequence"/>
</dbReference>
<dbReference type="EMBL" id="DAKRPA010000094">
    <property type="protein sequence ID" value="DAZ98943.1"/>
    <property type="molecule type" value="Genomic_DNA"/>
</dbReference>
<dbReference type="PROSITE" id="PS50879">
    <property type="entry name" value="RNASE_H_1"/>
    <property type="match status" value="1"/>
</dbReference>
<dbReference type="Pfam" id="PF13456">
    <property type="entry name" value="RVT_3"/>
    <property type="match status" value="1"/>
</dbReference>
<dbReference type="PANTHER" id="PTHR46387">
    <property type="entry name" value="POLYNUCLEOTIDYL TRANSFERASE, RIBONUCLEASE H-LIKE SUPERFAMILY PROTEIN"/>
    <property type="match status" value="1"/>
</dbReference>
<reference evidence="2" key="2">
    <citation type="journal article" date="2023" name="Microbiol Resour">
        <title>Decontamination and Annotation of the Draft Genome Sequence of the Oomycete Lagenidium giganteum ARSEF 373.</title>
        <authorList>
            <person name="Morgan W.R."/>
            <person name="Tartar A."/>
        </authorList>
    </citation>
    <scope>NUCLEOTIDE SEQUENCE</scope>
    <source>
        <strain evidence="2">ARSEF 373</strain>
    </source>
</reference>
<dbReference type="GO" id="GO:0004523">
    <property type="term" value="F:RNA-DNA hybrid ribonuclease activity"/>
    <property type="evidence" value="ECO:0007669"/>
    <property type="project" value="InterPro"/>
</dbReference>
<dbReference type="PANTHER" id="PTHR46387:SF2">
    <property type="entry name" value="RIBONUCLEASE HI"/>
    <property type="match status" value="1"/>
</dbReference>
<name>A0AAV2YYT5_9STRA</name>
<dbReference type="GO" id="GO:0003676">
    <property type="term" value="F:nucleic acid binding"/>
    <property type="evidence" value="ECO:0007669"/>
    <property type="project" value="InterPro"/>
</dbReference>
<keyword evidence="3" id="KW-1185">Reference proteome</keyword>
<dbReference type="CDD" id="cd09279">
    <property type="entry name" value="RNase_HI_like"/>
    <property type="match status" value="1"/>
</dbReference>
<organism evidence="2 3">
    <name type="scientific">Lagenidium giganteum</name>
    <dbReference type="NCBI Taxonomy" id="4803"/>
    <lineage>
        <taxon>Eukaryota</taxon>
        <taxon>Sar</taxon>
        <taxon>Stramenopiles</taxon>
        <taxon>Oomycota</taxon>
        <taxon>Peronosporomycetes</taxon>
        <taxon>Pythiales</taxon>
        <taxon>Pythiaceae</taxon>
    </lineage>
</organism>
<dbReference type="InterPro" id="IPR002156">
    <property type="entry name" value="RNaseH_domain"/>
</dbReference>
<gene>
    <name evidence="2" type="ORF">N0F65_001382</name>
</gene>
<evidence type="ECO:0000313" key="2">
    <source>
        <dbReference type="EMBL" id="DAZ98943.1"/>
    </source>
</evidence>
<evidence type="ECO:0000313" key="3">
    <source>
        <dbReference type="Proteomes" id="UP001146120"/>
    </source>
</evidence>
<dbReference type="InterPro" id="IPR036397">
    <property type="entry name" value="RNaseH_sf"/>
</dbReference>
<dbReference type="SUPFAM" id="SSF53098">
    <property type="entry name" value="Ribonuclease H-like"/>
    <property type="match status" value="1"/>
</dbReference>
<dbReference type="InterPro" id="IPR012337">
    <property type="entry name" value="RNaseH-like_sf"/>
</dbReference>
<dbReference type="Gene3D" id="3.30.420.10">
    <property type="entry name" value="Ribonuclease H-like superfamily/Ribonuclease H"/>
    <property type="match status" value="1"/>
</dbReference>
<evidence type="ECO:0000259" key="1">
    <source>
        <dbReference type="PROSITE" id="PS50879"/>
    </source>
</evidence>
<accession>A0AAV2YYT5</accession>
<reference evidence="2" key="1">
    <citation type="submission" date="2022-11" db="EMBL/GenBank/DDBJ databases">
        <authorList>
            <person name="Morgan W.R."/>
            <person name="Tartar A."/>
        </authorList>
    </citation>
    <scope>NUCLEOTIDE SEQUENCE</scope>
    <source>
        <strain evidence="2">ARSEF 373</strain>
    </source>
</reference>